<dbReference type="Pfam" id="PF00155">
    <property type="entry name" value="Aminotran_1_2"/>
    <property type="match status" value="1"/>
</dbReference>
<dbReference type="EMBL" id="LNIX01000033">
    <property type="protein sequence ID" value="OXA40509.1"/>
    <property type="molecule type" value="Genomic_DNA"/>
</dbReference>
<dbReference type="GO" id="GO:0004069">
    <property type="term" value="F:L-aspartate:2-oxoglutarate aminotransferase activity"/>
    <property type="evidence" value="ECO:0007669"/>
    <property type="project" value="UniProtKB-EC"/>
</dbReference>
<dbReference type="InterPro" id="IPR000796">
    <property type="entry name" value="Asp_trans"/>
</dbReference>
<keyword evidence="4 8" id="KW-0032">Aminotransferase</keyword>
<dbReference type="GO" id="GO:0005829">
    <property type="term" value="C:cytosol"/>
    <property type="evidence" value="ECO:0007669"/>
    <property type="project" value="TreeGrafter"/>
</dbReference>
<evidence type="ECO:0000256" key="6">
    <source>
        <dbReference type="ARBA" id="ARBA00022898"/>
    </source>
</evidence>
<evidence type="ECO:0000256" key="3">
    <source>
        <dbReference type="ARBA" id="ARBA00012753"/>
    </source>
</evidence>
<name>A0A226D5L9_FOLCA</name>
<dbReference type="EC" id="2.6.1.1" evidence="3"/>
<dbReference type="InterPro" id="IPR015424">
    <property type="entry name" value="PyrdxlP-dep_Trfase"/>
</dbReference>
<evidence type="ECO:0000256" key="4">
    <source>
        <dbReference type="ARBA" id="ARBA00022576"/>
    </source>
</evidence>
<evidence type="ECO:0000313" key="9">
    <source>
        <dbReference type="Proteomes" id="UP000198287"/>
    </source>
</evidence>
<dbReference type="STRING" id="158441.A0A226D5L9"/>
<dbReference type="PANTHER" id="PTHR11879:SF55">
    <property type="entry name" value="GLUTAMATE OXALOACETATE TRANSAMINASE 1, ISOFORM B"/>
    <property type="match status" value="1"/>
</dbReference>
<dbReference type="OrthoDB" id="6752799at2759"/>
<comment type="caution">
    <text evidence="8">The sequence shown here is derived from an EMBL/GenBank/DDBJ whole genome shotgun (WGS) entry which is preliminary data.</text>
</comment>
<dbReference type="AlphaFoldDB" id="A0A226D5L9"/>
<dbReference type="GO" id="GO:0030170">
    <property type="term" value="F:pyridoxal phosphate binding"/>
    <property type="evidence" value="ECO:0007669"/>
    <property type="project" value="InterPro"/>
</dbReference>
<keyword evidence="9" id="KW-1185">Reference proteome</keyword>
<dbReference type="OMA" id="NHFVMTS"/>
<dbReference type="SUPFAM" id="SSF53383">
    <property type="entry name" value="PLP-dependent transferases"/>
    <property type="match status" value="1"/>
</dbReference>
<protein>
    <recommendedName>
        <fullName evidence="3">aspartate transaminase</fullName>
        <ecNumber evidence="3">2.6.1.1</ecNumber>
    </recommendedName>
</protein>
<evidence type="ECO:0000256" key="1">
    <source>
        <dbReference type="ARBA" id="ARBA00001933"/>
    </source>
</evidence>
<keyword evidence="5 8" id="KW-0808">Transferase</keyword>
<gene>
    <name evidence="8" type="ORF">Fcan01_24780</name>
</gene>
<accession>A0A226D5L9</accession>
<evidence type="ECO:0000256" key="5">
    <source>
        <dbReference type="ARBA" id="ARBA00022679"/>
    </source>
</evidence>
<feature type="domain" description="Aminotransferase class I/classII large" evidence="7">
    <location>
        <begin position="31"/>
        <end position="88"/>
    </location>
</feature>
<dbReference type="Proteomes" id="UP000198287">
    <property type="component" value="Unassembled WGS sequence"/>
</dbReference>
<dbReference type="Gene3D" id="3.90.1150.10">
    <property type="entry name" value="Aspartate Aminotransferase, domain 1"/>
    <property type="match status" value="1"/>
</dbReference>
<proteinExistence type="predicted"/>
<dbReference type="InterPro" id="IPR015422">
    <property type="entry name" value="PyrdxlP-dep_Trfase_small"/>
</dbReference>
<evidence type="ECO:0000259" key="7">
    <source>
        <dbReference type="Pfam" id="PF00155"/>
    </source>
</evidence>
<dbReference type="PANTHER" id="PTHR11879">
    <property type="entry name" value="ASPARTATE AMINOTRANSFERASE"/>
    <property type="match status" value="1"/>
</dbReference>
<dbReference type="InterPro" id="IPR004839">
    <property type="entry name" value="Aminotransferase_I/II_large"/>
</dbReference>
<comment type="cofactor">
    <cofactor evidence="1">
        <name>pyridoxal 5'-phosphate</name>
        <dbReference type="ChEBI" id="CHEBI:597326"/>
    </cofactor>
</comment>
<organism evidence="8 9">
    <name type="scientific">Folsomia candida</name>
    <name type="common">Springtail</name>
    <dbReference type="NCBI Taxonomy" id="158441"/>
    <lineage>
        <taxon>Eukaryota</taxon>
        <taxon>Metazoa</taxon>
        <taxon>Ecdysozoa</taxon>
        <taxon>Arthropoda</taxon>
        <taxon>Hexapoda</taxon>
        <taxon>Collembola</taxon>
        <taxon>Entomobryomorpha</taxon>
        <taxon>Isotomoidea</taxon>
        <taxon>Isotomidae</taxon>
        <taxon>Proisotominae</taxon>
        <taxon>Folsomia</taxon>
    </lineage>
</organism>
<keyword evidence="6" id="KW-0663">Pyridoxal phosphate</keyword>
<evidence type="ECO:0000313" key="8">
    <source>
        <dbReference type="EMBL" id="OXA40509.1"/>
    </source>
</evidence>
<reference evidence="8 9" key="1">
    <citation type="submission" date="2015-12" db="EMBL/GenBank/DDBJ databases">
        <title>The genome of Folsomia candida.</title>
        <authorList>
            <person name="Faddeeva A."/>
            <person name="Derks M.F."/>
            <person name="Anvar Y."/>
            <person name="Smit S."/>
            <person name="Van Straalen N."/>
            <person name="Roelofs D."/>
        </authorList>
    </citation>
    <scope>NUCLEOTIDE SEQUENCE [LARGE SCALE GENOMIC DNA]</scope>
    <source>
        <strain evidence="8 9">VU population</strain>
        <tissue evidence="8">Whole body</tissue>
    </source>
</reference>
<dbReference type="GO" id="GO:0006532">
    <property type="term" value="P:aspartate biosynthetic process"/>
    <property type="evidence" value="ECO:0007669"/>
    <property type="project" value="TreeGrafter"/>
</dbReference>
<comment type="subunit">
    <text evidence="2">Homodimer.</text>
</comment>
<sequence>MSTSKFSTVEAGPPIEVFALTQAFTSDTFEKKVNLGVGAYRTEQSTPWVLPIVRKLEAVMAADTTLNKEYLPVLGLPAFAQAATKMLLGPESKAILEGRYLPSQFNLLLD</sequence>
<evidence type="ECO:0000256" key="2">
    <source>
        <dbReference type="ARBA" id="ARBA00011738"/>
    </source>
</evidence>